<sequence length="450" mass="45760">MLEAIFHRNGGLLWALAIAVVVGAAVPAGVAWRRSAPRLPAGLGGSALAVVLTATLYPIHPGSPAPLICSVQRNLLAAALSTQGLMNVALYVPVALFASLLIRRPFSVAVCLVLLSAATETIQAVTPGIGRSCDSSDLLTNSLGAVAGCGAAYLWTRRKTANGGLPSRRELMLGGITLAAGLALVSAVVASATTVVPADVAESTAAGPDQRAAANRAYGEFFGPSVRATSVQFLGGSHSRPGTVNVTGGAGSLTLSWPSGEASSGLVGPLPEQAPGDLSDSAAVAVAGEFAKSHFPWALVGSYTRVDAQPNAGGAKIVQWRSRVDGVLMPMRLDVFVTGSGRVSSFSARHVEPPALPRATVPEEAARAVARTSHPGFDVTTAELLAQSDERGEWHVRWLVGMTRPTPQPTGGPGAAGEQHGGLLAVTVDAMTGALVTGPAVGQDLAPSRP</sequence>
<accession>A0ABT1IQV1</accession>
<keyword evidence="4" id="KW-1185">Reference proteome</keyword>
<evidence type="ECO:0000313" key="3">
    <source>
        <dbReference type="EMBL" id="MCP2307505.1"/>
    </source>
</evidence>
<evidence type="ECO:0000256" key="1">
    <source>
        <dbReference type="SAM" id="Phobius"/>
    </source>
</evidence>
<organism evidence="3 4">
    <name type="scientific">Kitasatospora paracochleata</name>
    <dbReference type="NCBI Taxonomy" id="58354"/>
    <lineage>
        <taxon>Bacteria</taxon>
        <taxon>Bacillati</taxon>
        <taxon>Actinomycetota</taxon>
        <taxon>Actinomycetes</taxon>
        <taxon>Kitasatosporales</taxon>
        <taxon>Streptomycetaceae</taxon>
        <taxon>Kitasatospora</taxon>
    </lineage>
</organism>
<dbReference type="Pfam" id="PF04892">
    <property type="entry name" value="VanZ"/>
    <property type="match status" value="1"/>
</dbReference>
<keyword evidence="1" id="KW-0812">Transmembrane</keyword>
<dbReference type="Proteomes" id="UP001206483">
    <property type="component" value="Unassembled WGS sequence"/>
</dbReference>
<keyword evidence="1" id="KW-1133">Transmembrane helix</keyword>
<dbReference type="InterPro" id="IPR006976">
    <property type="entry name" value="VanZ-like"/>
</dbReference>
<feature type="transmembrane region" description="Helical" evidence="1">
    <location>
        <begin position="39"/>
        <end position="60"/>
    </location>
</feature>
<comment type="caution">
    <text evidence="3">The sequence shown here is derived from an EMBL/GenBank/DDBJ whole genome shotgun (WGS) entry which is preliminary data.</text>
</comment>
<feature type="domain" description="VanZ-like" evidence="2">
    <location>
        <begin position="82"/>
        <end position="155"/>
    </location>
</feature>
<feature type="transmembrane region" description="Helical" evidence="1">
    <location>
        <begin position="176"/>
        <end position="196"/>
    </location>
</feature>
<reference evidence="3 4" key="1">
    <citation type="submission" date="2022-06" db="EMBL/GenBank/DDBJ databases">
        <title>Sequencing the genomes of 1000 actinobacteria strains.</title>
        <authorList>
            <person name="Klenk H.-P."/>
        </authorList>
    </citation>
    <scope>NUCLEOTIDE SEQUENCE [LARGE SCALE GENOMIC DNA]</scope>
    <source>
        <strain evidence="3 4">DSM 41656</strain>
    </source>
</reference>
<name>A0ABT1IQV1_9ACTN</name>
<proteinExistence type="predicted"/>
<gene>
    <name evidence="3" type="ORF">FHR36_000597</name>
</gene>
<feature type="transmembrane region" description="Helical" evidence="1">
    <location>
        <begin position="12"/>
        <end position="32"/>
    </location>
</feature>
<evidence type="ECO:0000259" key="2">
    <source>
        <dbReference type="Pfam" id="PF04892"/>
    </source>
</evidence>
<evidence type="ECO:0000313" key="4">
    <source>
        <dbReference type="Proteomes" id="UP001206483"/>
    </source>
</evidence>
<feature type="transmembrane region" description="Helical" evidence="1">
    <location>
        <begin position="80"/>
        <end position="101"/>
    </location>
</feature>
<feature type="transmembrane region" description="Helical" evidence="1">
    <location>
        <begin position="108"/>
        <end position="126"/>
    </location>
</feature>
<keyword evidence="1" id="KW-0472">Membrane</keyword>
<dbReference type="RefSeq" id="WP_253793516.1">
    <property type="nucleotide sequence ID" value="NZ_BAAAUB010000057.1"/>
</dbReference>
<dbReference type="EMBL" id="JAMZDX010000001">
    <property type="protein sequence ID" value="MCP2307505.1"/>
    <property type="molecule type" value="Genomic_DNA"/>
</dbReference>
<protein>
    <recommendedName>
        <fullName evidence="2">VanZ-like domain-containing protein</fullName>
    </recommendedName>
</protein>
<feature type="transmembrane region" description="Helical" evidence="1">
    <location>
        <begin position="138"/>
        <end position="155"/>
    </location>
</feature>